<dbReference type="SUPFAM" id="SSF56112">
    <property type="entry name" value="Protein kinase-like (PK-like)"/>
    <property type="match status" value="1"/>
</dbReference>
<reference evidence="1 2" key="1">
    <citation type="submission" date="2015-07" db="EMBL/GenBank/DDBJ databases">
        <title>Emmonsia species relationships and genome sequence.</title>
        <authorList>
            <consortium name="The Broad Institute Genomics Platform"/>
            <person name="Cuomo C.A."/>
            <person name="Munoz J.F."/>
            <person name="Imamovic A."/>
            <person name="Priest M.E."/>
            <person name="Young S."/>
            <person name="Clay O.K."/>
            <person name="McEwen J.G."/>
        </authorList>
    </citation>
    <scope>NUCLEOTIDE SEQUENCE [LARGE SCALE GENOMIC DNA]</scope>
    <source>
        <strain evidence="1 2">UAMH 9510</strain>
    </source>
</reference>
<dbReference type="VEuPathDB" id="FungiDB:AJ78_07099"/>
<dbReference type="AlphaFoldDB" id="A0A1J9P850"/>
<dbReference type="OrthoDB" id="4182541at2759"/>
<evidence type="ECO:0008006" key="3">
    <source>
        <dbReference type="Google" id="ProtNLM"/>
    </source>
</evidence>
<dbReference type="Gene3D" id="3.90.1200.10">
    <property type="match status" value="1"/>
</dbReference>
<name>A0A1J9P850_9EURO</name>
<proteinExistence type="predicted"/>
<keyword evidence="2" id="KW-1185">Reference proteome</keyword>
<evidence type="ECO:0000313" key="1">
    <source>
        <dbReference type="EMBL" id="OJD12270.1"/>
    </source>
</evidence>
<comment type="caution">
    <text evidence="1">The sequence shown here is derived from an EMBL/GenBank/DDBJ whole genome shotgun (WGS) entry which is preliminary data.</text>
</comment>
<dbReference type="InterPro" id="IPR011009">
    <property type="entry name" value="Kinase-like_dom_sf"/>
</dbReference>
<accession>A0A1J9P850</accession>
<gene>
    <name evidence="1" type="ORF">AJ78_07099</name>
</gene>
<dbReference type="Proteomes" id="UP000182235">
    <property type="component" value="Unassembled WGS sequence"/>
</dbReference>
<dbReference type="EMBL" id="LGRN01000426">
    <property type="protein sequence ID" value="OJD12270.1"/>
    <property type="molecule type" value="Genomic_DNA"/>
</dbReference>
<dbReference type="Pfam" id="PF01633">
    <property type="entry name" value="Choline_kinase"/>
    <property type="match status" value="1"/>
</dbReference>
<protein>
    <recommendedName>
        <fullName evidence="3">Aminoglycoside phosphotransferase domain-containing protein</fullName>
    </recommendedName>
</protein>
<dbReference type="STRING" id="1447872.A0A1J9P850"/>
<evidence type="ECO:0000313" key="2">
    <source>
        <dbReference type="Proteomes" id="UP000182235"/>
    </source>
</evidence>
<sequence>MSNMGFLVMEFIDVISLEKISLRRNILKSFKIWLKQYTVSASESGIPRGYLFSEDGAGKSLSSMRSFNSWLDERARLTASETAFDFQLSDCVFCHMDLTRQNIILQGESIYLLGWEYAGFYPREFEKYTILFIGQKEDYNFAQDLTKALDSLYQKEGMKTEDEHIIGLLDRVYRNNLKYICMSTQKALMTHLN</sequence>
<organism evidence="1 2">
    <name type="scientific">Emergomyces pasteurianus Ep9510</name>
    <dbReference type="NCBI Taxonomy" id="1447872"/>
    <lineage>
        <taxon>Eukaryota</taxon>
        <taxon>Fungi</taxon>
        <taxon>Dikarya</taxon>
        <taxon>Ascomycota</taxon>
        <taxon>Pezizomycotina</taxon>
        <taxon>Eurotiomycetes</taxon>
        <taxon>Eurotiomycetidae</taxon>
        <taxon>Onygenales</taxon>
        <taxon>Ajellomycetaceae</taxon>
        <taxon>Emergomyces</taxon>
    </lineage>
</organism>